<organism evidence="8 9">
    <name type="scientific">Mangrovibacter phragmitis</name>
    <dbReference type="NCBI Taxonomy" id="1691903"/>
    <lineage>
        <taxon>Bacteria</taxon>
        <taxon>Pseudomonadati</taxon>
        <taxon>Pseudomonadota</taxon>
        <taxon>Gammaproteobacteria</taxon>
        <taxon>Enterobacterales</taxon>
        <taxon>Enterobacteriaceae</taxon>
        <taxon>Mangrovibacter</taxon>
    </lineage>
</organism>
<dbReference type="PANTHER" id="PTHR32309">
    <property type="entry name" value="TYROSINE-PROTEIN KINASE"/>
    <property type="match status" value="1"/>
</dbReference>
<keyword evidence="3 6" id="KW-0812">Transmembrane</keyword>
<proteinExistence type="inferred from homology"/>
<dbReference type="GO" id="GO:0009246">
    <property type="term" value="P:enterobacterial common antigen biosynthetic process"/>
    <property type="evidence" value="ECO:0007669"/>
    <property type="project" value="UniProtKB-UniRule"/>
</dbReference>
<dbReference type="InterPro" id="IPR003856">
    <property type="entry name" value="LPS_length_determ_N"/>
</dbReference>
<dbReference type="Proteomes" id="UP000078225">
    <property type="component" value="Unassembled WGS sequence"/>
</dbReference>
<dbReference type="Gene3D" id="3.30.1890.10">
    <property type="entry name" value="FepE-like"/>
    <property type="match status" value="1"/>
</dbReference>
<comment type="similarity">
    <text evidence="6">Belongs to the WzzB/Cld/Rol family.</text>
</comment>
<dbReference type="InterPro" id="IPR032895">
    <property type="entry name" value="WzzE"/>
</dbReference>
<gene>
    <name evidence="6" type="primary">wzzE</name>
    <name evidence="8" type="ORF">A9B99_21405</name>
</gene>
<evidence type="ECO:0000259" key="7">
    <source>
        <dbReference type="Pfam" id="PF02706"/>
    </source>
</evidence>
<comment type="function">
    <text evidence="6">Modulates the polysaccharide chain length of enterobacterial common antigen (ECA).</text>
</comment>
<dbReference type="SUPFAM" id="SSF160355">
    <property type="entry name" value="Bacterial polysaccharide co-polymerase-like"/>
    <property type="match status" value="1"/>
</dbReference>
<protein>
    <recommendedName>
        <fullName evidence="6">ECA polysaccharide chain length modulation protein</fullName>
    </recommendedName>
</protein>
<feature type="transmembrane region" description="Helical" evidence="6">
    <location>
        <begin position="30"/>
        <end position="49"/>
    </location>
</feature>
<dbReference type="STRING" id="1691903.A9B99_21405"/>
<dbReference type="HAMAP" id="MF_02025">
    <property type="entry name" value="WzzE"/>
    <property type="match status" value="1"/>
</dbReference>
<keyword evidence="4 6" id="KW-1133">Transmembrane helix</keyword>
<dbReference type="UniPathway" id="UPA00566"/>
<comment type="subcellular location">
    <subcellularLocation>
        <location evidence="6">Cell inner membrane</location>
        <topology evidence="6">Multi-pass membrane protein</topology>
    </subcellularLocation>
    <subcellularLocation>
        <location evidence="1">Cell membrane</location>
        <topology evidence="1">Multi-pass membrane protein</topology>
    </subcellularLocation>
</comment>
<reference evidence="9" key="1">
    <citation type="submission" date="2016-05" db="EMBL/GenBank/DDBJ databases">
        <authorList>
            <person name="Behera P."/>
            <person name="Vaishampayan P."/>
            <person name="Singh N."/>
            <person name="Raina V."/>
            <person name="Suar M."/>
            <person name="Pattnaik A."/>
            <person name="Rastogi G."/>
        </authorList>
    </citation>
    <scope>NUCLEOTIDE SEQUENCE [LARGE SCALE GENOMIC DNA]</scope>
    <source>
        <strain evidence="9">MP23</strain>
    </source>
</reference>
<feature type="domain" description="Polysaccharide chain length determinant N-terminal" evidence="7">
    <location>
        <begin position="14"/>
        <end position="86"/>
    </location>
</feature>
<sequence>MRQESTDEQYGVDNQLDIRELFRTLWAGKAWIAGVAVLFGLLALVYSFLAKQEWSATAITDQPTVNMLNSFYSQQQFLQNLDIKSSLISPDQPSPMAEAYKEFVMQLSSWDTRRAFWLQTDYYKQRQTSNSHNNAVLLDELINNIQFIPADPAHNTNDSTRLEAENAPSANNLLRQYIAFASQRAAHHLNGELRGAWAARTVQMQAQIKRQDAVAKAVYQRKLHNIQAALAIAEQQNITHNQLTSPAEELPPSELFMLGRPLLKAQLENLEATGPDYNMDYEQNRAMLATLAVGPVLDNNFQTYRYLRTPEEPVKRDSPRRVFLLVMWGFIGALVGAGVALARRKA</sequence>
<dbReference type="InterPro" id="IPR050445">
    <property type="entry name" value="Bact_polysacc_biosynth/exp"/>
</dbReference>
<evidence type="ECO:0000256" key="1">
    <source>
        <dbReference type="ARBA" id="ARBA00004651"/>
    </source>
</evidence>
<dbReference type="Pfam" id="PF02706">
    <property type="entry name" value="Wzz"/>
    <property type="match status" value="1"/>
</dbReference>
<dbReference type="OrthoDB" id="9775724at2"/>
<dbReference type="AlphaFoldDB" id="A0A1B7L4W2"/>
<keyword evidence="6" id="KW-0997">Cell inner membrane</keyword>
<feature type="transmembrane region" description="Helical" evidence="6">
    <location>
        <begin position="322"/>
        <end position="342"/>
    </location>
</feature>
<comment type="pathway">
    <text evidence="6">Bacterial outer membrane biogenesis; enterobacterial common antigen biosynthesis.</text>
</comment>
<dbReference type="GO" id="GO:0005886">
    <property type="term" value="C:plasma membrane"/>
    <property type="evidence" value="ECO:0007669"/>
    <property type="project" value="UniProtKB-SubCell"/>
</dbReference>
<evidence type="ECO:0000256" key="4">
    <source>
        <dbReference type="ARBA" id="ARBA00022989"/>
    </source>
</evidence>
<keyword evidence="5 6" id="KW-0472">Membrane</keyword>
<accession>A0A1B7L4W2</accession>
<dbReference type="EMBL" id="LYRP01000008">
    <property type="protein sequence ID" value="OAT77454.1"/>
    <property type="molecule type" value="Genomic_DNA"/>
</dbReference>
<dbReference type="RefSeq" id="WP_064596859.1">
    <property type="nucleotide sequence ID" value="NZ_CP134782.1"/>
</dbReference>
<name>A0A1B7L4W2_9ENTR</name>
<keyword evidence="9" id="KW-1185">Reference proteome</keyword>
<evidence type="ECO:0000256" key="3">
    <source>
        <dbReference type="ARBA" id="ARBA00022692"/>
    </source>
</evidence>
<evidence type="ECO:0000256" key="6">
    <source>
        <dbReference type="HAMAP-Rule" id="MF_02025"/>
    </source>
</evidence>
<dbReference type="NCBIfam" id="NF008645">
    <property type="entry name" value="PRK11638.1"/>
    <property type="match status" value="1"/>
</dbReference>
<evidence type="ECO:0000313" key="8">
    <source>
        <dbReference type="EMBL" id="OAT77454.1"/>
    </source>
</evidence>
<evidence type="ECO:0000313" key="9">
    <source>
        <dbReference type="Proteomes" id="UP000078225"/>
    </source>
</evidence>
<dbReference type="PANTHER" id="PTHR32309:SF16">
    <property type="entry name" value="ECA POLYSACCHARIDE CHAIN LENGTH MODULATION PROTEIN"/>
    <property type="match status" value="1"/>
</dbReference>
<dbReference type="GO" id="GO:0004713">
    <property type="term" value="F:protein tyrosine kinase activity"/>
    <property type="evidence" value="ECO:0007669"/>
    <property type="project" value="TreeGrafter"/>
</dbReference>
<comment type="subunit">
    <text evidence="6">Probably part of a complex composed of WzxE, WzyE and WzzE.</text>
</comment>
<evidence type="ECO:0000256" key="2">
    <source>
        <dbReference type="ARBA" id="ARBA00022475"/>
    </source>
</evidence>
<keyword evidence="2 6" id="KW-1003">Cell membrane</keyword>
<evidence type="ECO:0000256" key="5">
    <source>
        <dbReference type="ARBA" id="ARBA00023136"/>
    </source>
</evidence>
<comment type="caution">
    <text evidence="8">The sequence shown here is derived from an EMBL/GenBank/DDBJ whole genome shotgun (WGS) entry which is preliminary data.</text>
</comment>